<comment type="caution">
    <text evidence="6">The sequence shown here is derived from an EMBL/GenBank/DDBJ whole genome shotgun (WGS) entry which is preliminary data.</text>
</comment>
<dbReference type="SUPFAM" id="SSF46689">
    <property type="entry name" value="Homeodomain-like"/>
    <property type="match status" value="1"/>
</dbReference>
<dbReference type="InterPro" id="IPR036271">
    <property type="entry name" value="Tet_transcr_reg_TetR-rel_C_sf"/>
</dbReference>
<organism evidence="6 7">
    <name type="scientific">Phytohabitans aurantiacus</name>
    <dbReference type="NCBI Taxonomy" id="3016789"/>
    <lineage>
        <taxon>Bacteria</taxon>
        <taxon>Bacillati</taxon>
        <taxon>Actinomycetota</taxon>
        <taxon>Actinomycetes</taxon>
        <taxon>Micromonosporales</taxon>
        <taxon>Micromonosporaceae</taxon>
    </lineage>
</organism>
<evidence type="ECO:0000256" key="1">
    <source>
        <dbReference type="ARBA" id="ARBA00023015"/>
    </source>
</evidence>
<evidence type="ECO:0000256" key="2">
    <source>
        <dbReference type="ARBA" id="ARBA00023125"/>
    </source>
</evidence>
<keyword evidence="3" id="KW-0804">Transcription</keyword>
<sequence>MVDGRVARGERTRTAVLDTAVALATEVGLDGLSLGQLAEALGVSKSGLFAHWRSKQDLQIATIERAREQWREQVIDPARAAPRGVRRLWAQHVSRLDFYSAQALPGRCFFANAKFEFNARSGPVYDGIARSHTEWMDYLELLARQAVELGELRAGTDVAVLAYEVEAVGVAAVIQFRLLSVEVVYPIAARAVLERLRGLCTDPTLLPEAPE</sequence>
<dbReference type="Gene3D" id="1.10.10.60">
    <property type="entry name" value="Homeodomain-like"/>
    <property type="match status" value="1"/>
</dbReference>
<reference evidence="6" key="1">
    <citation type="submission" date="2022-12" db="EMBL/GenBank/DDBJ databases">
        <title>New Phytohabitans aurantiacus sp. RD004123 nov., an actinomycete isolated from soil.</title>
        <authorList>
            <person name="Triningsih D.W."/>
            <person name="Harunari E."/>
            <person name="Igarashi Y."/>
        </authorList>
    </citation>
    <scope>NUCLEOTIDE SEQUENCE</scope>
    <source>
        <strain evidence="6">RD004123</strain>
    </source>
</reference>
<dbReference type="PROSITE" id="PS50977">
    <property type="entry name" value="HTH_TETR_2"/>
    <property type="match status" value="1"/>
</dbReference>
<dbReference type="InterPro" id="IPR009057">
    <property type="entry name" value="Homeodomain-like_sf"/>
</dbReference>
<dbReference type="EMBL" id="BSDI01000012">
    <property type="protein sequence ID" value="GLH97715.1"/>
    <property type="molecule type" value="Genomic_DNA"/>
</dbReference>
<evidence type="ECO:0000259" key="5">
    <source>
        <dbReference type="PROSITE" id="PS50977"/>
    </source>
</evidence>
<dbReference type="Pfam" id="PF00440">
    <property type="entry name" value="TetR_N"/>
    <property type="match status" value="1"/>
</dbReference>
<dbReference type="PANTHER" id="PTHR47506:SF6">
    <property type="entry name" value="HTH-TYPE TRANSCRIPTIONAL REPRESSOR NEMR"/>
    <property type="match status" value="1"/>
</dbReference>
<evidence type="ECO:0000313" key="7">
    <source>
        <dbReference type="Proteomes" id="UP001144280"/>
    </source>
</evidence>
<dbReference type="Proteomes" id="UP001144280">
    <property type="component" value="Unassembled WGS sequence"/>
</dbReference>
<keyword evidence="2 4" id="KW-0238">DNA-binding</keyword>
<dbReference type="InterPro" id="IPR011075">
    <property type="entry name" value="TetR_C"/>
</dbReference>
<protein>
    <submittedName>
        <fullName evidence="6">TetR family transcriptional regulator</fullName>
    </submittedName>
</protein>
<gene>
    <name evidence="6" type="ORF">Pa4123_29900</name>
</gene>
<proteinExistence type="predicted"/>
<dbReference type="Gene3D" id="1.10.357.10">
    <property type="entry name" value="Tetracycline Repressor, domain 2"/>
    <property type="match status" value="1"/>
</dbReference>
<dbReference type="PRINTS" id="PR00455">
    <property type="entry name" value="HTHTETR"/>
</dbReference>
<keyword evidence="1" id="KW-0805">Transcription regulation</keyword>
<evidence type="ECO:0000313" key="6">
    <source>
        <dbReference type="EMBL" id="GLH97715.1"/>
    </source>
</evidence>
<keyword evidence="7" id="KW-1185">Reference proteome</keyword>
<dbReference type="Pfam" id="PF16925">
    <property type="entry name" value="TetR_C_13"/>
    <property type="match status" value="1"/>
</dbReference>
<name>A0ABQ5QTW5_9ACTN</name>
<feature type="domain" description="HTH tetR-type" evidence="5">
    <location>
        <begin position="10"/>
        <end position="70"/>
    </location>
</feature>
<evidence type="ECO:0000256" key="4">
    <source>
        <dbReference type="PROSITE-ProRule" id="PRU00335"/>
    </source>
</evidence>
<dbReference type="PANTHER" id="PTHR47506">
    <property type="entry name" value="TRANSCRIPTIONAL REGULATORY PROTEIN"/>
    <property type="match status" value="1"/>
</dbReference>
<accession>A0ABQ5QTW5</accession>
<dbReference type="SUPFAM" id="SSF48498">
    <property type="entry name" value="Tetracyclin repressor-like, C-terminal domain"/>
    <property type="match status" value="1"/>
</dbReference>
<feature type="DNA-binding region" description="H-T-H motif" evidence="4">
    <location>
        <begin position="33"/>
        <end position="52"/>
    </location>
</feature>
<evidence type="ECO:0000256" key="3">
    <source>
        <dbReference type="ARBA" id="ARBA00023163"/>
    </source>
</evidence>
<dbReference type="InterPro" id="IPR001647">
    <property type="entry name" value="HTH_TetR"/>
</dbReference>